<gene>
    <name evidence="1" type="ORF">LEMA_uP015510.1</name>
</gene>
<dbReference type="VEuPathDB" id="FungiDB:LEMA_uP015510.1"/>
<sequence>MIQFHLKSGCIQPVYSVSMALHVHTFLSLSRTMDGAQENRDYVRKGKGLDLGRPD</sequence>
<dbReference type="AlphaFoldDB" id="E5A9T0"/>
<evidence type="ECO:0000313" key="1">
    <source>
        <dbReference type="EMBL" id="CBY00421.1"/>
    </source>
</evidence>
<name>E5A9T0_LEPMJ</name>
<evidence type="ECO:0000313" key="2">
    <source>
        <dbReference type="Proteomes" id="UP000002668"/>
    </source>
</evidence>
<dbReference type="EMBL" id="FP929138">
    <property type="protein sequence ID" value="CBY00421.1"/>
    <property type="molecule type" value="Genomic_DNA"/>
</dbReference>
<dbReference type="Proteomes" id="UP000002668">
    <property type="component" value="Genome"/>
</dbReference>
<protein>
    <submittedName>
        <fullName evidence="1">Predicted protein</fullName>
    </submittedName>
</protein>
<keyword evidence="2" id="KW-1185">Reference proteome</keyword>
<dbReference type="HOGENOM" id="CLU_3032827_0_0_1"/>
<accession>E5A9T0</accession>
<proteinExistence type="predicted"/>
<organism evidence="2">
    <name type="scientific">Leptosphaeria maculans (strain JN3 / isolate v23.1.3 / race Av1-4-5-6-7-8)</name>
    <name type="common">Blackleg fungus</name>
    <name type="synonym">Phoma lingam</name>
    <dbReference type="NCBI Taxonomy" id="985895"/>
    <lineage>
        <taxon>Eukaryota</taxon>
        <taxon>Fungi</taxon>
        <taxon>Dikarya</taxon>
        <taxon>Ascomycota</taxon>
        <taxon>Pezizomycotina</taxon>
        <taxon>Dothideomycetes</taxon>
        <taxon>Pleosporomycetidae</taxon>
        <taxon>Pleosporales</taxon>
        <taxon>Pleosporineae</taxon>
        <taxon>Leptosphaeriaceae</taxon>
        <taxon>Plenodomus</taxon>
        <taxon>Plenodomus lingam/Leptosphaeria maculans species complex</taxon>
    </lineage>
</organism>
<reference evidence="2" key="1">
    <citation type="journal article" date="2011" name="Nat. Commun.">
        <title>Effector diversification within compartments of the Leptosphaeria maculans genome affected by Repeat-Induced Point mutations.</title>
        <authorList>
            <person name="Rouxel T."/>
            <person name="Grandaubert J."/>
            <person name="Hane J.K."/>
            <person name="Hoede C."/>
            <person name="van de Wouw A.P."/>
            <person name="Couloux A."/>
            <person name="Dominguez V."/>
            <person name="Anthouard V."/>
            <person name="Bally P."/>
            <person name="Bourras S."/>
            <person name="Cozijnsen A.J."/>
            <person name="Ciuffetti L.M."/>
            <person name="Degrave A."/>
            <person name="Dilmaghani A."/>
            <person name="Duret L."/>
            <person name="Fudal I."/>
            <person name="Goodwin S.B."/>
            <person name="Gout L."/>
            <person name="Glaser N."/>
            <person name="Linglin J."/>
            <person name="Kema G.H.J."/>
            <person name="Lapalu N."/>
            <person name="Lawrence C.B."/>
            <person name="May K."/>
            <person name="Meyer M."/>
            <person name="Ollivier B."/>
            <person name="Poulain J."/>
            <person name="Schoch C.L."/>
            <person name="Simon A."/>
            <person name="Spatafora J.W."/>
            <person name="Stachowiak A."/>
            <person name="Turgeon B.G."/>
            <person name="Tyler B.M."/>
            <person name="Vincent D."/>
            <person name="Weissenbach J."/>
            <person name="Amselem J."/>
            <person name="Quesneville H."/>
            <person name="Oliver R.P."/>
            <person name="Wincker P."/>
            <person name="Balesdent M.-H."/>
            <person name="Howlett B.J."/>
        </authorList>
    </citation>
    <scope>NUCLEOTIDE SEQUENCE [LARGE SCALE GENOMIC DNA]</scope>
    <source>
        <strain evidence="2">JN3 / isolate v23.1.3 / race Av1-4-5-6-7-8</strain>
    </source>
</reference>
<dbReference type="InParanoid" id="E5A9T0"/>